<proteinExistence type="inferred from homology"/>
<reference evidence="9 10" key="1">
    <citation type="submission" date="2018-09" db="EMBL/GenBank/DDBJ databases">
        <title>Profundibacter amoris BAR1 gen. nov., sp. nov., a new member of the Roseobacter clade isolated at Lokis Castle Vent Field on the Arctic Mid-Oceanic Ridge.</title>
        <authorList>
            <person name="Le Moine Bauer S."/>
            <person name="Sjoeberg A.G."/>
            <person name="L'Haridon S."/>
            <person name="Stokke R."/>
            <person name="Roalkvam I."/>
            <person name="Steen I.H."/>
            <person name="Dahle H."/>
        </authorList>
    </citation>
    <scope>NUCLEOTIDE SEQUENCE [LARGE SCALE GENOMIC DNA]</scope>
    <source>
        <strain evidence="9 10">BAR1</strain>
    </source>
</reference>
<dbReference type="PIRSF" id="PIRSF005917">
    <property type="entry name" value="MTase_YraL"/>
    <property type="match status" value="1"/>
</dbReference>
<keyword evidence="3 6" id="KW-0489">Methyltransferase</keyword>
<evidence type="ECO:0000256" key="3">
    <source>
        <dbReference type="ARBA" id="ARBA00022603"/>
    </source>
</evidence>
<sequence>MIQGARLSACLQIVNAVKGGNPVNFEKKQLSAGLYFVATPIGTARDITLRGLDILASADVIAAEDTRTAKRLMEIHGIPLGDRPVIAYHDHSGDMVRARLMKYIAGGKSVAYASEAGTPLVADPGYALGRAAIDAGVPVIGAPGPSAVIAALTVAGLPTDRFFFAGFPPNAKGARRKFIEEYADVPGTLVFYESPKRIQGMLGDLVQKLGGERQAVVCRELTKRFEEVSRGTLAELADAFAERSVKGEIVVLVDRARGVRVSDQLMEDALREALKTMRLKDAATTVSEALGLPRRKVYQAALGMEKGK</sequence>
<keyword evidence="10" id="KW-1185">Reference proteome</keyword>
<dbReference type="InterPro" id="IPR008189">
    <property type="entry name" value="rRNA_ssu_MeTfrase_I"/>
</dbReference>
<comment type="function">
    <text evidence="6">Catalyzes the 2'-O-methylation of the ribose of cytidine 1402 (C1402) in 16S rRNA.</text>
</comment>
<feature type="domain" description="Tetrapyrrole methylase" evidence="7">
    <location>
        <begin position="34"/>
        <end position="237"/>
    </location>
</feature>
<evidence type="ECO:0000256" key="2">
    <source>
        <dbReference type="ARBA" id="ARBA00022552"/>
    </source>
</evidence>
<comment type="similarity">
    <text evidence="6">Belongs to the methyltransferase superfamily. RsmI family.</text>
</comment>
<accession>A0A347UJU4</accession>
<evidence type="ECO:0000256" key="6">
    <source>
        <dbReference type="HAMAP-Rule" id="MF_01877"/>
    </source>
</evidence>
<evidence type="ECO:0000256" key="1">
    <source>
        <dbReference type="ARBA" id="ARBA00022490"/>
    </source>
</evidence>
<comment type="catalytic activity">
    <reaction evidence="6">
        <text>cytidine(1402) in 16S rRNA + S-adenosyl-L-methionine = 2'-O-methylcytidine(1402) in 16S rRNA + S-adenosyl-L-homocysteine + H(+)</text>
        <dbReference type="Rhea" id="RHEA:42924"/>
        <dbReference type="Rhea" id="RHEA-COMP:10285"/>
        <dbReference type="Rhea" id="RHEA-COMP:10286"/>
        <dbReference type="ChEBI" id="CHEBI:15378"/>
        <dbReference type="ChEBI" id="CHEBI:57856"/>
        <dbReference type="ChEBI" id="CHEBI:59789"/>
        <dbReference type="ChEBI" id="CHEBI:74495"/>
        <dbReference type="ChEBI" id="CHEBI:82748"/>
        <dbReference type="EC" id="2.1.1.198"/>
    </reaction>
</comment>
<dbReference type="Pfam" id="PF23016">
    <property type="entry name" value="RsmI_C"/>
    <property type="match status" value="1"/>
</dbReference>
<dbReference type="InterPro" id="IPR053910">
    <property type="entry name" value="RsmI_HTH"/>
</dbReference>
<dbReference type="AlphaFoldDB" id="A0A347UJU4"/>
<dbReference type="PANTHER" id="PTHR46111">
    <property type="entry name" value="RIBOSOMAL RNA SMALL SUBUNIT METHYLTRANSFERASE I"/>
    <property type="match status" value="1"/>
</dbReference>
<dbReference type="InterPro" id="IPR014777">
    <property type="entry name" value="4pyrrole_Mease_sub1"/>
</dbReference>
<dbReference type="EMBL" id="CP032125">
    <property type="protein sequence ID" value="AXX99122.1"/>
    <property type="molecule type" value="Genomic_DNA"/>
</dbReference>
<dbReference type="KEGG" id="pamo:BAR1_14990"/>
<dbReference type="OrthoDB" id="9809084at2"/>
<dbReference type="GO" id="GO:0005737">
    <property type="term" value="C:cytoplasm"/>
    <property type="evidence" value="ECO:0007669"/>
    <property type="project" value="UniProtKB-SubCell"/>
</dbReference>
<dbReference type="NCBIfam" id="TIGR00096">
    <property type="entry name" value="16S rRNA (cytidine(1402)-2'-O)-methyltransferase"/>
    <property type="match status" value="1"/>
</dbReference>
<dbReference type="Gene3D" id="3.40.1010.10">
    <property type="entry name" value="Cobalt-precorrin-4 Transmethylase, Domain 1"/>
    <property type="match status" value="1"/>
</dbReference>
<dbReference type="GO" id="GO:0070677">
    <property type="term" value="F:rRNA (cytosine-2'-O-)-methyltransferase activity"/>
    <property type="evidence" value="ECO:0007669"/>
    <property type="project" value="UniProtKB-UniRule"/>
</dbReference>
<name>A0A347UJU4_9RHOB</name>
<keyword evidence="1 6" id="KW-0963">Cytoplasm</keyword>
<keyword evidence="4 6" id="KW-0808">Transferase</keyword>
<comment type="subcellular location">
    <subcellularLocation>
        <location evidence="6">Cytoplasm</location>
    </subcellularLocation>
</comment>
<dbReference type="Pfam" id="PF00590">
    <property type="entry name" value="TP_methylase"/>
    <property type="match status" value="1"/>
</dbReference>
<dbReference type="CDD" id="cd11648">
    <property type="entry name" value="RsmI"/>
    <property type="match status" value="1"/>
</dbReference>
<dbReference type="PANTHER" id="PTHR46111:SF1">
    <property type="entry name" value="RIBOSOMAL RNA SMALL SUBUNIT METHYLTRANSFERASE I"/>
    <property type="match status" value="1"/>
</dbReference>
<dbReference type="InterPro" id="IPR000878">
    <property type="entry name" value="4pyrrol_Mease"/>
</dbReference>
<protein>
    <recommendedName>
        <fullName evidence="6">Ribosomal RNA small subunit methyltransferase I</fullName>
        <ecNumber evidence="6">2.1.1.198</ecNumber>
    </recommendedName>
    <alternativeName>
        <fullName evidence="6">16S rRNA 2'-O-ribose C1402 methyltransferase</fullName>
    </alternativeName>
    <alternativeName>
        <fullName evidence="6">rRNA (cytidine-2'-O-)-methyltransferase RsmI</fullName>
    </alternativeName>
</protein>
<dbReference type="SUPFAM" id="SSF53790">
    <property type="entry name" value="Tetrapyrrole methylase"/>
    <property type="match status" value="1"/>
</dbReference>
<gene>
    <name evidence="6 9" type="primary">rsmI</name>
    <name evidence="9" type="ORF">BAR1_14990</name>
</gene>
<organism evidence="9 10">
    <name type="scientific">Profundibacter amoris</name>
    <dbReference type="NCBI Taxonomy" id="2171755"/>
    <lineage>
        <taxon>Bacteria</taxon>
        <taxon>Pseudomonadati</taxon>
        <taxon>Pseudomonadota</taxon>
        <taxon>Alphaproteobacteria</taxon>
        <taxon>Rhodobacterales</taxon>
        <taxon>Paracoccaceae</taxon>
        <taxon>Profundibacter</taxon>
    </lineage>
</organism>
<evidence type="ECO:0000256" key="5">
    <source>
        <dbReference type="ARBA" id="ARBA00022691"/>
    </source>
</evidence>
<keyword evidence="2 6" id="KW-0698">rRNA processing</keyword>
<dbReference type="InterPro" id="IPR035996">
    <property type="entry name" value="4pyrrol_Methylase_sf"/>
</dbReference>
<dbReference type="Gene3D" id="3.30.950.10">
    <property type="entry name" value="Methyltransferase, Cobalt-precorrin-4 Transmethylase, Domain 2"/>
    <property type="match status" value="1"/>
</dbReference>
<dbReference type="Proteomes" id="UP000261704">
    <property type="component" value="Chromosome"/>
</dbReference>
<evidence type="ECO:0000313" key="9">
    <source>
        <dbReference type="EMBL" id="AXX99122.1"/>
    </source>
</evidence>
<evidence type="ECO:0000256" key="4">
    <source>
        <dbReference type="ARBA" id="ARBA00022679"/>
    </source>
</evidence>
<keyword evidence="5 6" id="KW-0949">S-adenosyl-L-methionine</keyword>
<dbReference type="InterPro" id="IPR014776">
    <property type="entry name" value="4pyrrole_Mease_sub2"/>
</dbReference>
<feature type="domain" description="RsmI HTH" evidence="8">
    <location>
        <begin position="266"/>
        <end position="304"/>
    </location>
</feature>
<evidence type="ECO:0000259" key="7">
    <source>
        <dbReference type="Pfam" id="PF00590"/>
    </source>
</evidence>
<dbReference type="HAMAP" id="MF_01877">
    <property type="entry name" value="16SrRNA_methyltr_I"/>
    <property type="match status" value="1"/>
</dbReference>
<dbReference type="EC" id="2.1.1.198" evidence="6"/>
<dbReference type="FunFam" id="3.30.950.10:FF:000002">
    <property type="entry name" value="Ribosomal RNA small subunit methyltransferase I"/>
    <property type="match status" value="1"/>
</dbReference>
<evidence type="ECO:0000313" key="10">
    <source>
        <dbReference type="Proteomes" id="UP000261704"/>
    </source>
</evidence>
<evidence type="ECO:0000259" key="8">
    <source>
        <dbReference type="Pfam" id="PF23016"/>
    </source>
</evidence>